<dbReference type="AlphaFoldDB" id="A0AAE3HDL3"/>
<feature type="transmembrane region" description="Helical" evidence="1">
    <location>
        <begin position="79"/>
        <end position="97"/>
    </location>
</feature>
<gene>
    <name evidence="2" type="ORF">NSA47_05610</name>
</gene>
<keyword evidence="1" id="KW-0812">Transmembrane</keyword>
<dbReference type="RefSeq" id="WP_257529934.1">
    <property type="nucleotide sequence ID" value="NZ_JANKAS010000003.1"/>
</dbReference>
<evidence type="ECO:0000256" key="1">
    <source>
        <dbReference type="SAM" id="Phobius"/>
    </source>
</evidence>
<dbReference type="EMBL" id="JANKAS010000003">
    <property type="protein sequence ID" value="MCR1898467.1"/>
    <property type="molecule type" value="Genomic_DNA"/>
</dbReference>
<feature type="transmembrane region" description="Helical" evidence="1">
    <location>
        <begin position="103"/>
        <end position="128"/>
    </location>
</feature>
<keyword evidence="1" id="KW-0472">Membrane</keyword>
<feature type="transmembrane region" description="Helical" evidence="1">
    <location>
        <begin position="51"/>
        <end position="72"/>
    </location>
</feature>
<comment type="caution">
    <text evidence="2">The sequence shown here is derived from an EMBL/GenBank/DDBJ whole genome shotgun (WGS) entry which is preliminary data.</text>
</comment>
<evidence type="ECO:0000313" key="2">
    <source>
        <dbReference type="EMBL" id="MCR1898467.1"/>
    </source>
</evidence>
<reference evidence="2" key="1">
    <citation type="submission" date="2022-07" db="EMBL/GenBank/DDBJ databases">
        <title>Enhanced cultured diversity of the mouse gut microbiota enables custom-made synthetic communities.</title>
        <authorList>
            <person name="Afrizal A."/>
        </authorList>
    </citation>
    <scope>NUCLEOTIDE SEQUENCE</scope>
    <source>
        <strain evidence="2">DSM 28593</strain>
    </source>
</reference>
<sequence>MKKIRRALLFVHYFVGIGALFGGGGAILDPSGETLGIAANETLKYAPFDDFLIPGLFLFGVLGLGNMIGALICHFKKDYWVYVSGGLGGILSMWIIIQCYMLRAIYMLHIIFFVIGIIQGVLALAILYRQQRFPFNRLYKYIE</sequence>
<organism evidence="2 3">
    <name type="scientific">Irregularibacter muris</name>
    <dbReference type="NCBI Taxonomy" id="1796619"/>
    <lineage>
        <taxon>Bacteria</taxon>
        <taxon>Bacillati</taxon>
        <taxon>Bacillota</taxon>
        <taxon>Clostridia</taxon>
        <taxon>Eubacteriales</taxon>
        <taxon>Eubacteriaceae</taxon>
        <taxon>Irregularibacter</taxon>
    </lineage>
</organism>
<proteinExistence type="predicted"/>
<protein>
    <submittedName>
        <fullName evidence="2">Uncharacterized protein</fullName>
    </submittedName>
</protein>
<dbReference type="Proteomes" id="UP001205748">
    <property type="component" value="Unassembled WGS sequence"/>
</dbReference>
<accession>A0AAE3HDL3</accession>
<keyword evidence="3" id="KW-1185">Reference proteome</keyword>
<name>A0AAE3HDL3_9FIRM</name>
<keyword evidence="1" id="KW-1133">Transmembrane helix</keyword>
<feature type="transmembrane region" description="Helical" evidence="1">
    <location>
        <begin position="7"/>
        <end position="28"/>
    </location>
</feature>
<evidence type="ECO:0000313" key="3">
    <source>
        <dbReference type="Proteomes" id="UP001205748"/>
    </source>
</evidence>